<organism evidence="2 3">
    <name type="scientific">Psylliodes chrysocephalus</name>
    <dbReference type="NCBI Taxonomy" id="3402493"/>
    <lineage>
        <taxon>Eukaryota</taxon>
        <taxon>Metazoa</taxon>
        <taxon>Ecdysozoa</taxon>
        <taxon>Arthropoda</taxon>
        <taxon>Hexapoda</taxon>
        <taxon>Insecta</taxon>
        <taxon>Pterygota</taxon>
        <taxon>Neoptera</taxon>
        <taxon>Endopterygota</taxon>
        <taxon>Coleoptera</taxon>
        <taxon>Polyphaga</taxon>
        <taxon>Cucujiformia</taxon>
        <taxon>Chrysomeloidea</taxon>
        <taxon>Chrysomelidae</taxon>
        <taxon>Galerucinae</taxon>
        <taxon>Alticini</taxon>
        <taxon>Psylliodes</taxon>
    </lineage>
</organism>
<sequence length="346" mass="39351">MAGIRDRTKRLFLLAKLQKSNNDDDCSDDSDVPDPYGSSDSVNDPSYSPSDLSEPDSDAPAETANHNDTKERHYREQLKCVEPETKSSIKKVKTDEEDWFCDTCKLLIKSKLKSSHLRSIAHKSLSWVPENEEIEVCRTACGRKVVTYRISNKKNLIKLKKFFDDIKIKLTHLIQHELTKHTCLKGHFELFALYQQPSKEIREIKSLITKNNIITHSTDLDELLEKTYLEIYGKSQDFQERLSGFRATGLHPENPDEVLKRISGGIKDADIKRVLDNGLIDLLKEHRRTRAEKKYKRGKKLNLDSSRIVTDPEVSENPPNVSGEFSTSAGEPGPSSVLPCTQQLSI</sequence>
<feature type="region of interest" description="Disordered" evidence="1">
    <location>
        <begin position="20"/>
        <end position="76"/>
    </location>
</feature>
<proteinExistence type="predicted"/>
<name>A0A9P0CXK9_9CUCU</name>
<feature type="compositionally biased region" description="Acidic residues" evidence="1">
    <location>
        <begin position="23"/>
        <end position="32"/>
    </location>
</feature>
<dbReference type="OrthoDB" id="6764239at2759"/>
<gene>
    <name evidence="2" type="ORF">PSYICH_LOCUS6810</name>
</gene>
<keyword evidence="3" id="KW-1185">Reference proteome</keyword>
<feature type="region of interest" description="Disordered" evidence="1">
    <location>
        <begin position="306"/>
        <end position="346"/>
    </location>
</feature>
<dbReference type="EMBL" id="OV651814">
    <property type="protein sequence ID" value="CAH1106764.1"/>
    <property type="molecule type" value="Genomic_DNA"/>
</dbReference>
<feature type="compositionally biased region" description="Polar residues" evidence="1">
    <location>
        <begin position="38"/>
        <end position="51"/>
    </location>
</feature>
<feature type="compositionally biased region" description="Polar residues" evidence="1">
    <location>
        <begin position="317"/>
        <end position="329"/>
    </location>
</feature>
<dbReference type="AlphaFoldDB" id="A0A9P0CXK9"/>
<protein>
    <submittedName>
        <fullName evidence="2">Uncharacterized protein</fullName>
    </submittedName>
</protein>
<evidence type="ECO:0000313" key="2">
    <source>
        <dbReference type="EMBL" id="CAH1106764.1"/>
    </source>
</evidence>
<feature type="compositionally biased region" description="Basic and acidic residues" evidence="1">
    <location>
        <begin position="65"/>
        <end position="76"/>
    </location>
</feature>
<evidence type="ECO:0000256" key="1">
    <source>
        <dbReference type="SAM" id="MobiDB-lite"/>
    </source>
</evidence>
<reference evidence="2" key="1">
    <citation type="submission" date="2022-01" db="EMBL/GenBank/DDBJ databases">
        <authorList>
            <person name="King R."/>
        </authorList>
    </citation>
    <scope>NUCLEOTIDE SEQUENCE</scope>
</reference>
<accession>A0A9P0CXK9</accession>
<dbReference type="Proteomes" id="UP001153636">
    <property type="component" value="Chromosome 2"/>
</dbReference>
<evidence type="ECO:0000313" key="3">
    <source>
        <dbReference type="Proteomes" id="UP001153636"/>
    </source>
</evidence>